<feature type="domain" description="NB-ARC" evidence="1">
    <location>
        <begin position="63"/>
        <end position="166"/>
    </location>
</feature>
<dbReference type="AlphaFoldDB" id="A0A822ZFZ2"/>
<dbReference type="PANTHER" id="PTHR36766:SF40">
    <property type="entry name" value="DISEASE RESISTANCE PROTEIN RGA3"/>
    <property type="match status" value="1"/>
</dbReference>
<dbReference type="PRINTS" id="PR00364">
    <property type="entry name" value="DISEASERSIST"/>
</dbReference>
<keyword evidence="3" id="KW-1185">Reference proteome</keyword>
<gene>
    <name evidence="2" type="ORF">HUJ06_000599</name>
</gene>
<dbReference type="SUPFAM" id="SSF52540">
    <property type="entry name" value="P-loop containing nucleoside triphosphate hydrolases"/>
    <property type="match status" value="1"/>
</dbReference>
<dbReference type="GO" id="GO:0043531">
    <property type="term" value="F:ADP binding"/>
    <property type="evidence" value="ECO:0007669"/>
    <property type="project" value="InterPro"/>
</dbReference>
<dbReference type="InterPro" id="IPR027417">
    <property type="entry name" value="P-loop_NTPase"/>
</dbReference>
<sequence>MLNLMNTLPVENMSPVGPGNIEREQTHSFVCTSNVRGRKEDKEKIINLLLSCDDVENEAIEEKVDVVSIIPIVGIRGLGKTTLAQLVYNDLSVVNHFNLRIWVCVSDEFDVKKLTEKIIRSTTNAEFPNLDIDQLQARLRKELDGKRYLLVLDDVWNEDQEKWVKLRSLLVGVDCRMGSKIVKPELGWLILSMFHSLRKLKYIYTATTLQSSN</sequence>
<reference evidence="2 3" key="1">
    <citation type="journal article" date="2020" name="Mol. Biol. Evol.">
        <title>Distinct Expression and Methylation Patterns for Genes with Different Fates following a Single Whole-Genome Duplication in Flowering Plants.</title>
        <authorList>
            <person name="Shi T."/>
            <person name="Rahmani R.S."/>
            <person name="Gugger P.F."/>
            <person name="Wang M."/>
            <person name="Li H."/>
            <person name="Zhang Y."/>
            <person name="Li Z."/>
            <person name="Wang Q."/>
            <person name="Van de Peer Y."/>
            <person name="Marchal K."/>
            <person name="Chen J."/>
        </authorList>
    </citation>
    <scope>NUCLEOTIDE SEQUENCE [LARGE SCALE GENOMIC DNA]</scope>
    <source>
        <tissue evidence="2">Leaf</tissue>
    </source>
</reference>
<organism evidence="2 3">
    <name type="scientific">Nelumbo nucifera</name>
    <name type="common">Sacred lotus</name>
    <dbReference type="NCBI Taxonomy" id="4432"/>
    <lineage>
        <taxon>Eukaryota</taxon>
        <taxon>Viridiplantae</taxon>
        <taxon>Streptophyta</taxon>
        <taxon>Embryophyta</taxon>
        <taxon>Tracheophyta</taxon>
        <taxon>Spermatophyta</taxon>
        <taxon>Magnoliopsida</taxon>
        <taxon>Proteales</taxon>
        <taxon>Nelumbonaceae</taxon>
        <taxon>Nelumbo</taxon>
    </lineage>
</organism>
<dbReference type="EMBL" id="DUZY01000006">
    <property type="protein sequence ID" value="DAD42369.1"/>
    <property type="molecule type" value="Genomic_DNA"/>
</dbReference>
<evidence type="ECO:0000313" key="3">
    <source>
        <dbReference type="Proteomes" id="UP000607653"/>
    </source>
</evidence>
<comment type="caution">
    <text evidence="2">The sequence shown here is derived from an EMBL/GenBank/DDBJ whole genome shotgun (WGS) entry which is preliminary data.</text>
</comment>
<protein>
    <recommendedName>
        <fullName evidence="1">NB-ARC domain-containing protein</fullName>
    </recommendedName>
</protein>
<evidence type="ECO:0000259" key="1">
    <source>
        <dbReference type="Pfam" id="PF00931"/>
    </source>
</evidence>
<dbReference type="Pfam" id="PF00931">
    <property type="entry name" value="NB-ARC"/>
    <property type="match status" value="1"/>
</dbReference>
<accession>A0A822ZFZ2</accession>
<dbReference type="Proteomes" id="UP000607653">
    <property type="component" value="Unassembled WGS sequence"/>
</dbReference>
<dbReference type="PANTHER" id="PTHR36766">
    <property type="entry name" value="PLANT BROAD-SPECTRUM MILDEW RESISTANCE PROTEIN RPW8"/>
    <property type="match status" value="1"/>
</dbReference>
<dbReference type="InterPro" id="IPR002182">
    <property type="entry name" value="NB-ARC"/>
</dbReference>
<evidence type="ECO:0000313" key="2">
    <source>
        <dbReference type="EMBL" id="DAD42369.1"/>
    </source>
</evidence>
<dbReference type="Gene3D" id="3.40.50.300">
    <property type="entry name" value="P-loop containing nucleotide triphosphate hydrolases"/>
    <property type="match status" value="1"/>
</dbReference>
<proteinExistence type="predicted"/>
<name>A0A822ZFZ2_NELNU</name>